<dbReference type="InterPro" id="IPR001950">
    <property type="entry name" value="SUI1"/>
</dbReference>
<gene>
    <name evidence="4" type="ORF">GMARGA_LOCUS25371</name>
</gene>
<protein>
    <submittedName>
        <fullName evidence="4">1983_t:CDS:1</fullName>
    </submittedName>
</protein>
<feature type="non-terminal residue" evidence="4">
    <location>
        <position position="227"/>
    </location>
</feature>
<evidence type="ECO:0000259" key="3">
    <source>
        <dbReference type="PROSITE" id="PS50296"/>
    </source>
</evidence>
<dbReference type="Gene3D" id="6.10.160.20">
    <property type="match status" value="1"/>
</dbReference>
<dbReference type="CDD" id="cd11566">
    <property type="entry name" value="eIF1_SUI1"/>
    <property type="match status" value="1"/>
</dbReference>
<accession>A0ABN7W1U7</accession>
<dbReference type="PROSITE" id="PS50296">
    <property type="entry name" value="SUI1"/>
    <property type="match status" value="1"/>
</dbReference>
<proteinExistence type="inferred from homology"/>
<dbReference type="InterPro" id="IPR038291">
    <property type="entry name" value="SAP30_C_sf"/>
</dbReference>
<dbReference type="InterPro" id="IPR025718">
    <property type="entry name" value="SAP30_Sin3-bd"/>
</dbReference>
<dbReference type="InterPro" id="IPR036877">
    <property type="entry name" value="SUI1_dom_sf"/>
</dbReference>
<dbReference type="SUPFAM" id="SSF55159">
    <property type="entry name" value="eIF1-like"/>
    <property type="match status" value="1"/>
</dbReference>
<evidence type="ECO:0000256" key="2">
    <source>
        <dbReference type="ARBA" id="ARBA00022917"/>
    </source>
</evidence>
<dbReference type="EMBL" id="CAJVQB010028010">
    <property type="protein sequence ID" value="CAG8811589.1"/>
    <property type="molecule type" value="Genomic_DNA"/>
</dbReference>
<comment type="similarity">
    <text evidence="1">Belongs to the SUI1 family.</text>
</comment>
<dbReference type="Proteomes" id="UP000789901">
    <property type="component" value="Unassembled WGS sequence"/>
</dbReference>
<comment type="caution">
    <text evidence="4">The sequence shown here is derived from an EMBL/GenBank/DDBJ whole genome shotgun (WGS) entry which is preliminary data.</text>
</comment>
<organism evidence="4 5">
    <name type="scientific">Gigaspora margarita</name>
    <dbReference type="NCBI Taxonomy" id="4874"/>
    <lineage>
        <taxon>Eukaryota</taxon>
        <taxon>Fungi</taxon>
        <taxon>Fungi incertae sedis</taxon>
        <taxon>Mucoromycota</taxon>
        <taxon>Glomeromycotina</taxon>
        <taxon>Glomeromycetes</taxon>
        <taxon>Diversisporales</taxon>
        <taxon>Gigasporaceae</taxon>
        <taxon>Gigaspora</taxon>
    </lineage>
</organism>
<dbReference type="Gene3D" id="3.30.780.10">
    <property type="entry name" value="SUI1-like domain"/>
    <property type="match status" value="1"/>
</dbReference>
<feature type="domain" description="SUI1" evidence="3">
    <location>
        <begin position="51"/>
        <end position="121"/>
    </location>
</feature>
<dbReference type="PANTHER" id="PTHR10388">
    <property type="entry name" value="EUKARYOTIC TRANSLATION INITIATION FACTOR SUI1"/>
    <property type="match status" value="1"/>
</dbReference>
<name>A0ABN7W1U7_GIGMA</name>
<evidence type="ECO:0000313" key="5">
    <source>
        <dbReference type="Proteomes" id="UP000789901"/>
    </source>
</evidence>
<dbReference type="InterPro" id="IPR005874">
    <property type="entry name" value="SUI1_euk"/>
</dbReference>
<dbReference type="Pfam" id="PF13867">
    <property type="entry name" value="SAP30_Sin3_bdg"/>
    <property type="match status" value="1"/>
</dbReference>
<dbReference type="Pfam" id="PF01253">
    <property type="entry name" value="SUI1"/>
    <property type="match status" value="1"/>
</dbReference>
<sequence length="227" mass="25780">MSAIQNLQVYDPFADTGEDDAGPQGYIPMETRQTYFILRKLILDSEFNIFVDIRIQQRNGRKTLTTVQGLPSEYDQKKLLKAFKKEFACNGTLVQDEELGQVIQLQGDQRIKVQNFLAEEGIEKKLIKIHGFYSTSTKHNGINSVAGELGAKRVAKGKEVVGKEIAALDFNTFDISVLRRYKRIHKLKVKDYATKEELVNAVSRHYASQTPKEVDAISAFIYSVHHK</sequence>
<keyword evidence="5" id="KW-1185">Reference proteome</keyword>
<evidence type="ECO:0000256" key="1">
    <source>
        <dbReference type="ARBA" id="ARBA00005422"/>
    </source>
</evidence>
<evidence type="ECO:0000313" key="4">
    <source>
        <dbReference type="EMBL" id="CAG8811589.1"/>
    </source>
</evidence>
<keyword evidence="2" id="KW-0648">Protein biosynthesis</keyword>
<reference evidence="4 5" key="1">
    <citation type="submission" date="2021-06" db="EMBL/GenBank/DDBJ databases">
        <authorList>
            <person name="Kallberg Y."/>
            <person name="Tangrot J."/>
            <person name="Rosling A."/>
        </authorList>
    </citation>
    <scope>NUCLEOTIDE SEQUENCE [LARGE SCALE GENOMIC DNA]</scope>
    <source>
        <strain evidence="4 5">120-4 pot B 10/14</strain>
    </source>
</reference>